<keyword evidence="4" id="KW-0479">Metal-binding</keyword>
<dbReference type="SUPFAM" id="SSF46689">
    <property type="entry name" value="Homeodomain-like"/>
    <property type="match status" value="1"/>
</dbReference>
<feature type="region of interest" description="Disordered" evidence="13">
    <location>
        <begin position="67"/>
        <end position="92"/>
    </location>
</feature>
<keyword evidence="8 12" id="KW-0238">DNA-binding</keyword>
<dbReference type="FunFam" id="1.10.10.60:FF:000257">
    <property type="entry name" value="Zinc-finger homeodomain protein 2"/>
    <property type="match status" value="1"/>
</dbReference>
<evidence type="ECO:0000256" key="10">
    <source>
        <dbReference type="ARBA" id="ARBA00023163"/>
    </source>
</evidence>
<organism evidence="16 17">
    <name type="scientific">Canna indica</name>
    <name type="common">Indian-shot</name>
    <dbReference type="NCBI Taxonomy" id="4628"/>
    <lineage>
        <taxon>Eukaryota</taxon>
        <taxon>Viridiplantae</taxon>
        <taxon>Streptophyta</taxon>
        <taxon>Embryophyta</taxon>
        <taxon>Tracheophyta</taxon>
        <taxon>Spermatophyta</taxon>
        <taxon>Magnoliopsida</taxon>
        <taxon>Liliopsida</taxon>
        <taxon>Zingiberales</taxon>
        <taxon>Cannaceae</taxon>
        <taxon>Canna</taxon>
    </lineage>
</organism>
<evidence type="ECO:0000256" key="9">
    <source>
        <dbReference type="ARBA" id="ARBA00023155"/>
    </source>
</evidence>
<dbReference type="PROSITE" id="PS51523">
    <property type="entry name" value="ZF_HD_DIMER"/>
    <property type="match status" value="1"/>
</dbReference>
<reference evidence="16 17" key="1">
    <citation type="submission" date="2023-10" db="EMBL/GenBank/DDBJ databases">
        <title>Chromosome-scale genome assembly provides insights into flower coloration mechanisms of Canna indica.</title>
        <authorList>
            <person name="Li C."/>
        </authorList>
    </citation>
    <scope>NUCLEOTIDE SEQUENCE [LARGE SCALE GENOMIC DNA]</scope>
    <source>
        <tissue evidence="16">Flower</tissue>
    </source>
</reference>
<feature type="DNA-binding region" description="Homeobox" evidence="12">
    <location>
        <begin position="264"/>
        <end position="327"/>
    </location>
</feature>
<dbReference type="InterPro" id="IPR001356">
    <property type="entry name" value="HD"/>
</dbReference>
<dbReference type="InterPro" id="IPR006456">
    <property type="entry name" value="ZF_HD_homeobox_Cys/His_dimer"/>
</dbReference>
<feature type="region of interest" description="Disordered" evidence="13">
    <location>
        <begin position="318"/>
        <end position="358"/>
    </location>
</feature>
<evidence type="ECO:0000313" key="17">
    <source>
        <dbReference type="Proteomes" id="UP001327560"/>
    </source>
</evidence>
<dbReference type="InterPro" id="IPR006455">
    <property type="entry name" value="Homeodomain_ZF_HD"/>
</dbReference>
<dbReference type="PANTHER" id="PTHR31948">
    <property type="entry name" value="ZINC-FINGER HOMEODOMAIN PROTEIN 2"/>
    <property type="match status" value="1"/>
</dbReference>
<dbReference type="AlphaFoldDB" id="A0AAQ3Q4E6"/>
<evidence type="ECO:0000256" key="6">
    <source>
        <dbReference type="ARBA" id="ARBA00022833"/>
    </source>
</evidence>
<comment type="function">
    <text evidence="1">Putative transcription factor.</text>
</comment>
<keyword evidence="5 16" id="KW-0863">Zinc-finger</keyword>
<dbReference type="GO" id="GO:0005634">
    <property type="term" value="C:nucleus"/>
    <property type="evidence" value="ECO:0007669"/>
    <property type="project" value="UniProtKB-SubCell"/>
</dbReference>
<evidence type="ECO:0000256" key="13">
    <source>
        <dbReference type="SAM" id="MobiDB-lite"/>
    </source>
</evidence>
<gene>
    <name evidence="16" type="ORF">Cni_G04356</name>
</gene>
<evidence type="ECO:0000256" key="7">
    <source>
        <dbReference type="ARBA" id="ARBA00023015"/>
    </source>
</evidence>
<evidence type="ECO:0000256" key="11">
    <source>
        <dbReference type="ARBA" id="ARBA00023242"/>
    </source>
</evidence>
<evidence type="ECO:0000256" key="12">
    <source>
        <dbReference type="PROSITE-ProRule" id="PRU00108"/>
    </source>
</evidence>
<dbReference type="GO" id="GO:0008270">
    <property type="term" value="F:zinc ion binding"/>
    <property type="evidence" value="ECO:0007669"/>
    <property type="project" value="UniProtKB-KW"/>
</dbReference>
<dbReference type="Proteomes" id="UP001327560">
    <property type="component" value="Chromosome 1"/>
</dbReference>
<dbReference type="PANTHER" id="PTHR31948:SF167">
    <property type="entry name" value="ZINC-FINGER HOMEODOMAIN PROTEIN 6"/>
    <property type="match status" value="1"/>
</dbReference>
<feature type="domain" description="ZF-HD dimerization-type" evidence="15">
    <location>
        <begin position="134"/>
        <end position="183"/>
    </location>
</feature>
<keyword evidence="7" id="KW-0805">Transcription regulation</keyword>
<dbReference type="GO" id="GO:0000976">
    <property type="term" value="F:transcription cis-regulatory region binding"/>
    <property type="evidence" value="ECO:0007669"/>
    <property type="project" value="TreeGrafter"/>
</dbReference>
<evidence type="ECO:0000256" key="4">
    <source>
        <dbReference type="ARBA" id="ARBA00022723"/>
    </source>
</evidence>
<dbReference type="GO" id="GO:0003700">
    <property type="term" value="F:DNA-binding transcription factor activity"/>
    <property type="evidence" value="ECO:0007669"/>
    <property type="project" value="TreeGrafter"/>
</dbReference>
<evidence type="ECO:0000256" key="3">
    <source>
        <dbReference type="ARBA" id="ARBA00011416"/>
    </source>
</evidence>
<evidence type="ECO:0000313" key="16">
    <source>
        <dbReference type="EMBL" id="WOK95649.1"/>
    </source>
</evidence>
<comment type="subcellular location">
    <subcellularLocation>
        <location evidence="2 12">Nucleus</location>
    </subcellularLocation>
</comment>
<evidence type="ECO:0000256" key="2">
    <source>
        <dbReference type="ARBA" id="ARBA00004123"/>
    </source>
</evidence>
<dbReference type="Gene3D" id="1.10.10.60">
    <property type="entry name" value="Homeodomain-like"/>
    <property type="match status" value="1"/>
</dbReference>
<keyword evidence="10" id="KW-0804">Transcription</keyword>
<evidence type="ECO:0000256" key="1">
    <source>
        <dbReference type="ARBA" id="ARBA00004049"/>
    </source>
</evidence>
<keyword evidence="11 12" id="KW-0539">Nucleus</keyword>
<keyword evidence="6" id="KW-0862">Zinc</keyword>
<dbReference type="InterPro" id="IPR009057">
    <property type="entry name" value="Homeodomain-like_sf"/>
</dbReference>
<name>A0AAQ3Q4E6_9LILI</name>
<dbReference type="NCBIfam" id="TIGR01565">
    <property type="entry name" value="homeo_ZF_HD"/>
    <property type="match status" value="1"/>
</dbReference>
<feature type="compositionally biased region" description="Pro residues" evidence="13">
    <location>
        <begin position="328"/>
        <end position="342"/>
    </location>
</feature>
<protein>
    <submittedName>
        <fullName evidence="16">Zinc-finger homeodomain protein 6-like</fullName>
    </submittedName>
</protein>
<evidence type="ECO:0000256" key="8">
    <source>
        <dbReference type="ARBA" id="ARBA00023125"/>
    </source>
</evidence>
<dbReference type="PROSITE" id="PS50071">
    <property type="entry name" value="HOMEOBOX_2"/>
    <property type="match status" value="1"/>
</dbReference>
<comment type="subunit">
    <text evidence="3">Homo- and heterodimer with other ZFHD proteins.</text>
</comment>
<keyword evidence="9 12" id="KW-0371">Homeobox</keyword>
<dbReference type="NCBIfam" id="TIGR01566">
    <property type="entry name" value="ZF_HD_prot_N"/>
    <property type="match status" value="1"/>
</dbReference>
<dbReference type="EMBL" id="CP136890">
    <property type="protein sequence ID" value="WOK95649.1"/>
    <property type="molecule type" value="Genomic_DNA"/>
</dbReference>
<dbReference type="GO" id="GO:0050793">
    <property type="term" value="P:regulation of developmental process"/>
    <property type="evidence" value="ECO:0007669"/>
    <property type="project" value="TreeGrafter"/>
</dbReference>
<dbReference type="Pfam" id="PF04770">
    <property type="entry name" value="ZF-HD_dimer"/>
    <property type="match status" value="1"/>
</dbReference>
<evidence type="ECO:0000259" key="14">
    <source>
        <dbReference type="PROSITE" id="PS50071"/>
    </source>
</evidence>
<sequence length="358" mass="38304">MMTLLLQRLGKWKVETGNKSKAEDMIDFCNSCSWMDFQGWIWETTRSFLLYTTIGSAFSKPILPPSSSLVSPRGGGGSVRNGSAFGNSTTPSSLHPAASVAAAASAAAAAHDANSSNSNPKNTDPAAADAVVKYKECLRNHAAAIGGHVVDGCGEFMPNGSPSTPEALKCAACGCHRSFHRKDAEDGEYHHHHHHLFGGGAAHVPLLLPPPLPPLAHPHYHGPSRAVPPVSPSGVMASGGTTTESSSEERIHAGGVTAPGSVMRKRFRTKFTPEQKEKMQAFAERIGWRIQKQEEALVEQFCADAGVKRHVLKVWMHNNKHANKKQQQPPPPLPPPPPPPQEPDQLHLGATSVSSLQP</sequence>
<evidence type="ECO:0000259" key="15">
    <source>
        <dbReference type="PROSITE" id="PS51523"/>
    </source>
</evidence>
<accession>A0AAQ3Q4E6</accession>
<feature type="domain" description="Homeobox" evidence="14">
    <location>
        <begin position="262"/>
        <end position="326"/>
    </location>
</feature>
<proteinExistence type="predicted"/>
<evidence type="ECO:0000256" key="5">
    <source>
        <dbReference type="ARBA" id="ARBA00022771"/>
    </source>
</evidence>
<keyword evidence="17" id="KW-1185">Reference proteome</keyword>